<dbReference type="AlphaFoldDB" id="A0A831A6D9"/>
<organism evidence="2 3">
    <name type="scientific">Erwinia amylovora NBRC 12687 = CFBP 1232</name>
    <dbReference type="NCBI Taxonomy" id="1219359"/>
    <lineage>
        <taxon>Bacteria</taxon>
        <taxon>Pseudomonadati</taxon>
        <taxon>Pseudomonadota</taxon>
        <taxon>Gammaproteobacteria</taxon>
        <taxon>Enterobacterales</taxon>
        <taxon>Erwiniaceae</taxon>
        <taxon>Erwinia</taxon>
    </lineage>
</organism>
<comment type="caution">
    <text evidence="2">The sequence shown here is derived from an EMBL/GenBank/DDBJ whole genome shotgun (WGS) entry which is preliminary data.</text>
</comment>
<reference evidence="2 3" key="2">
    <citation type="submission" date="2013-04" db="EMBL/GenBank/DDBJ databases">
        <title>Comparative genomics of 12 strains of Erwinia amylovora identifies a pan-genome with a large conserved core and provides insights into host specificity.</title>
        <authorList>
            <person name="Mann R.A."/>
            <person name="Smits T.H.M."/>
            <person name="Buehlmann A."/>
            <person name="Blom J."/>
            <person name="Goesmann A."/>
            <person name="Frey J.E."/>
            <person name="Plummer K.M."/>
            <person name="Beer S.V."/>
            <person name="Luck J."/>
            <person name="Duffy B."/>
            <person name="Rodoni B."/>
        </authorList>
    </citation>
    <scope>NUCLEOTIDE SEQUENCE [LARGE SCALE GENOMIC DNA]</scope>
    <source>
        <strain evidence="3">CFBP 1232</strain>
    </source>
</reference>
<evidence type="ECO:0000313" key="3">
    <source>
        <dbReference type="Proteomes" id="UP000013111"/>
    </source>
</evidence>
<evidence type="ECO:0000313" key="2">
    <source>
        <dbReference type="EMBL" id="CCO94531.1"/>
    </source>
</evidence>
<evidence type="ECO:0000256" key="1">
    <source>
        <dbReference type="SAM" id="Coils"/>
    </source>
</evidence>
<dbReference type="EMBL" id="CAPB01000033">
    <property type="protein sequence ID" value="CCO94531.1"/>
    <property type="molecule type" value="Genomic_DNA"/>
</dbReference>
<dbReference type="Proteomes" id="UP000013111">
    <property type="component" value="Unassembled WGS sequence"/>
</dbReference>
<feature type="coiled-coil region" evidence="1">
    <location>
        <begin position="86"/>
        <end position="117"/>
    </location>
</feature>
<name>A0A831A6D9_ERWAM</name>
<proteinExistence type="predicted"/>
<gene>
    <name evidence="2" type="ORF">BN437_2621</name>
</gene>
<sequence length="119" mass="12925">MRALPAQQVVGGVIHQPAARPAGLQLAVLQQAAFGVVAVVHFAAQRVADARQLAAPGVAERPPQHAVFRPGYLAVTEGADRLPIPASREERRLRALEQQLKAQQQQLEQAKQRMIEMLA</sequence>
<protein>
    <submittedName>
        <fullName evidence="2">Uncharacterized protein</fullName>
    </submittedName>
</protein>
<reference evidence="2 3" key="1">
    <citation type="submission" date="2012-11" db="EMBL/GenBank/DDBJ databases">
        <authorList>
            <person name="Linke B."/>
        </authorList>
    </citation>
    <scope>NUCLEOTIDE SEQUENCE [LARGE SCALE GENOMIC DNA]</scope>
    <source>
        <strain evidence="3">CFBP 1232</strain>
    </source>
</reference>
<keyword evidence="1" id="KW-0175">Coiled coil</keyword>
<accession>A0A831A6D9</accession>